<feature type="region of interest" description="Disordered" evidence="11">
    <location>
        <begin position="38"/>
        <end position="59"/>
    </location>
</feature>
<dbReference type="GO" id="GO:0005654">
    <property type="term" value="C:nucleoplasm"/>
    <property type="evidence" value="ECO:0007669"/>
    <property type="project" value="Ensembl"/>
</dbReference>
<evidence type="ECO:0000256" key="6">
    <source>
        <dbReference type="ARBA" id="ARBA00023054"/>
    </source>
</evidence>
<sequence>LKYSKNTLGRTLSMKHKAGQKYKSVVDMFDFPDNSDVSNIGRLGENERDEEPYETFDPPLHSTAIYADEEEFSKHCGSAELSTPQGKVGESLNSAENEASENKSVKLSTKKPRKKLEPISSEFKSTNDDVRRRVQSIEKVRTQHKVPTIATLVHSEKPAESITPERAGPHSTQYPVERETGTTQRQLETQKKRKVSPGKRKRLKRKATDSDISGSKHIWCLEEKRIGDIMELDIVLSVFEKTILEYKHSMESRICKKAVNKFHAIMKEELIRMLKEVQMLKNLKRQNAKTIFNIERKRRHLIEVQDELLRVEPQLKQLQTKLDELKERKSSLKNSVCFLSSLKQLYQDYSGVQEEKPNVKESYDSSSFPALLFKARPLWGAEKHLQNINHQLEVLLNQE</sequence>
<evidence type="ECO:0000256" key="10">
    <source>
        <dbReference type="SAM" id="Coils"/>
    </source>
</evidence>
<dbReference type="Proteomes" id="UP000694385">
    <property type="component" value="Unassembled WGS sequence"/>
</dbReference>
<evidence type="ECO:0000313" key="13">
    <source>
        <dbReference type="Proteomes" id="UP000694385"/>
    </source>
</evidence>
<name>A0A8C5P1L7_JACJA</name>
<protein>
    <recommendedName>
        <fullName evidence="4">Centromere protein U</fullName>
    </recommendedName>
    <alternativeName>
        <fullName evidence="9">MLF1-interacting protein</fullName>
    </alternativeName>
</protein>
<feature type="coiled-coil region" evidence="10">
    <location>
        <begin position="308"/>
        <end position="335"/>
    </location>
</feature>
<dbReference type="Pfam" id="PF13097">
    <property type="entry name" value="CENP-U"/>
    <property type="match status" value="1"/>
</dbReference>
<evidence type="ECO:0000256" key="1">
    <source>
        <dbReference type="ARBA" id="ARBA00004123"/>
    </source>
</evidence>
<evidence type="ECO:0000256" key="8">
    <source>
        <dbReference type="ARBA" id="ARBA00023328"/>
    </source>
</evidence>
<comment type="similarity">
    <text evidence="3">Belongs to the CENP-U/AME1 family.</text>
</comment>
<dbReference type="Ensembl" id="ENSJJAT00000022790.1">
    <property type="protein sequence ID" value="ENSJJAP00000016282.1"/>
    <property type="gene ID" value="ENSJJAG00000018172.1"/>
</dbReference>
<reference evidence="12" key="2">
    <citation type="submission" date="2025-09" db="UniProtKB">
        <authorList>
            <consortium name="Ensembl"/>
        </authorList>
    </citation>
    <scope>IDENTIFICATION</scope>
</reference>
<evidence type="ECO:0000256" key="4">
    <source>
        <dbReference type="ARBA" id="ARBA00016402"/>
    </source>
</evidence>
<dbReference type="GO" id="GO:0043009">
    <property type="term" value="P:chordate embryonic development"/>
    <property type="evidence" value="ECO:0007669"/>
    <property type="project" value="Ensembl"/>
</dbReference>
<dbReference type="PANTHER" id="PTHR32222:SF1">
    <property type="entry name" value="CENTROMERE PROTEIN U"/>
    <property type="match status" value="1"/>
</dbReference>
<gene>
    <name evidence="12" type="primary">Cenpu</name>
</gene>
<keyword evidence="13" id="KW-1185">Reference proteome</keyword>
<dbReference type="GeneTree" id="ENSGT00390000015511"/>
<evidence type="ECO:0000256" key="7">
    <source>
        <dbReference type="ARBA" id="ARBA00023242"/>
    </source>
</evidence>
<dbReference type="AlphaFoldDB" id="A0A8C5P1L7"/>
<dbReference type="InterPro" id="IPR025214">
    <property type="entry name" value="CENP-U"/>
</dbReference>
<keyword evidence="8" id="KW-0137">Centromere</keyword>
<keyword evidence="7" id="KW-0539">Nucleus</keyword>
<accession>A0A8C5P1L7</accession>
<proteinExistence type="inferred from homology"/>
<dbReference type="GO" id="GO:0034451">
    <property type="term" value="C:centriolar satellite"/>
    <property type="evidence" value="ECO:0007669"/>
    <property type="project" value="Ensembl"/>
</dbReference>
<dbReference type="GO" id="GO:0000939">
    <property type="term" value="C:inner kinetochore"/>
    <property type="evidence" value="ECO:0007669"/>
    <property type="project" value="Ensembl"/>
</dbReference>
<evidence type="ECO:0000313" key="12">
    <source>
        <dbReference type="Ensembl" id="ENSJJAP00000016282.1"/>
    </source>
</evidence>
<feature type="region of interest" description="Disordered" evidence="11">
    <location>
        <begin position="156"/>
        <end position="209"/>
    </location>
</feature>
<evidence type="ECO:0000256" key="9">
    <source>
        <dbReference type="ARBA" id="ARBA00031456"/>
    </source>
</evidence>
<comment type="subcellular location">
    <subcellularLocation>
        <location evidence="2">Chromosome</location>
        <location evidence="2">Centromere</location>
    </subcellularLocation>
    <subcellularLocation>
        <location evidence="1">Nucleus</location>
    </subcellularLocation>
</comment>
<organism evidence="12 13">
    <name type="scientific">Jaculus jaculus</name>
    <name type="common">Lesser Egyptian jerboa</name>
    <dbReference type="NCBI Taxonomy" id="51337"/>
    <lineage>
        <taxon>Eukaryota</taxon>
        <taxon>Metazoa</taxon>
        <taxon>Chordata</taxon>
        <taxon>Craniata</taxon>
        <taxon>Vertebrata</taxon>
        <taxon>Euteleostomi</taxon>
        <taxon>Mammalia</taxon>
        <taxon>Eutheria</taxon>
        <taxon>Euarchontoglires</taxon>
        <taxon>Glires</taxon>
        <taxon>Rodentia</taxon>
        <taxon>Myomorpha</taxon>
        <taxon>Dipodoidea</taxon>
        <taxon>Dipodidae</taxon>
        <taxon>Dipodinae</taxon>
        <taxon>Jaculus</taxon>
    </lineage>
</organism>
<reference evidence="12" key="1">
    <citation type="submission" date="2025-08" db="UniProtKB">
        <authorList>
            <consortium name="Ensembl"/>
        </authorList>
    </citation>
    <scope>IDENTIFICATION</scope>
</reference>
<feature type="region of interest" description="Disordered" evidence="11">
    <location>
        <begin position="75"/>
        <end position="114"/>
    </location>
</feature>
<keyword evidence="5" id="KW-0158">Chromosome</keyword>
<dbReference type="GO" id="GO:0005737">
    <property type="term" value="C:cytoplasm"/>
    <property type="evidence" value="ECO:0007669"/>
    <property type="project" value="Ensembl"/>
</dbReference>
<feature type="compositionally biased region" description="Basic residues" evidence="11">
    <location>
        <begin position="191"/>
        <end position="205"/>
    </location>
</feature>
<keyword evidence="6 10" id="KW-0175">Coiled coil</keyword>
<evidence type="ECO:0000256" key="5">
    <source>
        <dbReference type="ARBA" id="ARBA00022454"/>
    </source>
</evidence>
<evidence type="ECO:0000256" key="2">
    <source>
        <dbReference type="ARBA" id="ARBA00004584"/>
    </source>
</evidence>
<evidence type="ECO:0000256" key="11">
    <source>
        <dbReference type="SAM" id="MobiDB-lite"/>
    </source>
</evidence>
<evidence type="ECO:0000256" key="3">
    <source>
        <dbReference type="ARBA" id="ARBA00010440"/>
    </source>
</evidence>
<dbReference type="OMA" id="NTVGRTH"/>
<dbReference type="PANTHER" id="PTHR32222">
    <property type="entry name" value="CENTROMERE PROTEIN U"/>
    <property type="match status" value="1"/>
</dbReference>